<dbReference type="EMBL" id="JAUCMV010000002">
    <property type="protein sequence ID" value="KAK0416579.1"/>
    <property type="molecule type" value="Genomic_DNA"/>
</dbReference>
<reference evidence="2" key="1">
    <citation type="submission" date="2023-06" db="EMBL/GenBank/DDBJ databases">
        <title>Genomic analysis of the entomopathogenic nematode Steinernema hermaphroditum.</title>
        <authorList>
            <person name="Schwarz E.M."/>
            <person name="Heppert J.K."/>
            <person name="Baniya A."/>
            <person name="Schwartz H.T."/>
            <person name="Tan C.-H."/>
            <person name="Antoshechkin I."/>
            <person name="Sternberg P.W."/>
            <person name="Goodrich-Blair H."/>
            <person name="Dillman A.R."/>
        </authorList>
    </citation>
    <scope>NUCLEOTIDE SEQUENCE</scope>
    <source>
        <strain evidence="2">PS9179</strain>
        <tissue evidence="2">Whole animal</tissue>
    </source>
</reference>
<dbReference type="PANTHER" id="PTHR42951">
    <property type="entry name" value="METALLO-BETA-LACTAMASE DOMAIN-CONTAINING"/>
    <property type="match status" value="1"/>
</dbReference>
<evidence type="ECO:0000313" key="3">
    <source>
        <dbReference type="Proteomes" id="UP001175271"/>
    </source>
</evidence>
<feature type="domain" description="Metallo-beta-lactamase" evidence="1">
    <location>
        <begin position="35"/>
        <end position="218"/>
    </location>
</feature>
<comment type="caution">
    <text evidence="2">The sequence shown here is derived from an EMBL/GenBank/DDBJ whole genome shotgun (WGS) entry which is preliminary data.</text>
</comment>
<dbReference type="AlphaFoldDB" id="A0AA39I4F3"/>
<evidence type="ECO:0000259" key="1">
    <source>
        <dbReference type="SMART" id="SM00849"/>
    </source>
</evidence>
<dbReference type="InterPro" id="IPR001279">
    <property type="entry name" value="Metallo-B-lactamas"/>
</dbReference>
<evidence type="ECO:0000313" key="2">
    <source>
        <dbReference type="EMBL" id="KAK0416579.1"/>
    </source>
</evidence>
<protein>
    <recommendedName>
        <fullName evidence="1">Metallo-beta-lactamase domain-containing protein</fullName>
    </recommendedName>
</protein>
<dbReference type="InterPro" id="IPR050855">
    <property type="entry name" value="NDM-1-like"/>
</dbReference>
<organism evidence="2 3">
    <name type="scientific">Steinernema hermaphroditum</name>
    <dbReference type="NCBI Taxonomy" id="289476"/>
    <lineage>
        <taxon>Eukaryota</taxon>
        <taxon>Metazoa</taxon>
        <taxon>Ecdysozoa</taxon>
        <taxon>Nematoda</taxon>
        <taxon>Chromadorea</taxon>
        <taxon>Rhabditida</taxon>
        <taxon>Tylenchina</taxon>
        <taxon>Panagrolaimomorpha</taxon>
        <taxon>Strongyloidoidea</taxon>
        <taxon>Steinernematidae</taxon>
        <taxon>Steinernema</taxon>
    </lineage>
</organism>
<proteinExistence type="predicted"/>
<gene>
    <name evidence="2" type="ORF">QR680_012571</name>
</gene>
<dbReference type="Proteomes" id="UP001175271">
    <property type="component" value="Unassembled WGS sequence"/>
</dbReference>
<name>A0AA39I4F3_9BILA</name>
<dbReference type="SUPFAM" id="SSF56281">
    <property type="entry name" value="Metallo-hydrolase/oxidoreductase"/>
    <property type="match status" value="1"/>
</dbReference>
<dbReference type="SMART" id="SM00849">
    <property type="entry name" value="Lactamase_B"/>
    <property type="match status" value="1"/>
</dbReference>
<dbReference type="InterPro" id="IPR036866">
    <property type="entry name" value="RibonucZ/Hydroxyglut_hydro"/>
</dbReference>
<accession>A0AA39I4F3</accession>
<dbReference type="Pfam" id="PF00753">
    <property type="entry name" value="Lactamase_B"/>
    <property type="match status" value="1"/>
</dbReference>
<keyword evidence="3" id="KW-1185">Reference proteome</keyword>
<dbReference type="Gene3D" id="3.60.15.10">
    <property type="entry name" value="Ribonuclease Z/Hydroxyacylglutathione hydrolase-like"/>
    <property type="match status" value="1"/>
</dbReference>
<sequence>MSLLGGAPEESFCYAIEQISERVFAIREHDEWGRHPLMYLIKGDQNVALIDTGCGSGNLLDFVVRNGMVAEKQKLVVINTHNHAEQTGANWQFSTTGKLGMAHQVVDLCASLADTYYTKTPQSSFDWDVRTYKITRWLGDNETVLLGPEQHSRNVLRILYVPGHTPDSLAVWYEADARLFVGGFFHQFTDINLTYEFSSIKALANSAKRLLDHVSSQPNPREVAYSAAAFDVDAKCLPIFKNFYRFLMAIVAGAQPEIPLRIDEHEGSRFETRDKAIRVVLSRTIVEQLKAARQRRENKTV</sequence>
<dbReference type="PANTHER" id="PTHR42951:SF4">
    <property type="entry name" value="ACYL-COENZYME A THIOESTERASE MBLAC2"/>
    <property type="match status" value="1"/>
</dbReference>